<dbReference type="PANTHER" id="PTHR43581">
    <property type="entry name" value="ATP/GTP PHOSPHATASE"/>
    <property type="match status" value="1"/>
</dbReference>
<reference evidence="3" key="1">
    <citation type="submission" date="2016-10" db="EMBL/GenBank/DDBJ databases">
        <authorList>
            <person name="Varghese N."/>
            <person name="Submissions S."/>
        </authorList>
    </citation>
    <scope>NUCLEOTIDE SEQUENCE [LARGE SCALE GENOMIC DNA]</scope>
    <source>
        <strain evidence="3">CGMCC 1.10370</strain>
    </source>
</reference>
<accession>A0A1I1RGD7</accession>
<dbReference type="CDD" id="cd02440">
    <property type="entry name" value="AdoMet_MTases"/>
    <property type="match status" value="1"/>
</dbReference>
<dbReference type="GO" id="GO:0008168">
    <property type="term" value="F:methyltransferase activity"/>
    <property type="evidence" value="ECO:0007669"/>
    <property type="project" value="UniProtKB-KW"/>
</dbReference>
<sequence>MKLKILELKLSDVQKSGLGEFYSTKFNSTIALVGKNGSGKTRYLKAIENYIRSCDVTTDYAKWFSNVPQSFFDMYSEYQKNKASFDIHKEFTSSQALYNNDPNNSAIKSRFNEASLKYNQILARTNSNIFQQLDRHTNTIKNEISKRLKVINSDDLRKLQESFTGDGKISFQTIIDSTLENVEVNEFNLIAESSLSFLQRLPHKLAFDEIDCRGDEKKFKTRVSYQRFELLKNLIKEFLDKDLKWHAKNSDISEHDDHVNIKATGYWTINEREFNYNDFSDGEKVLFTYAILLFLLNINPRIKFRESIIIIDEPELNLHPKAQIKLINTLENLVGEIGQIIIATHSLSIVANLDYGSIFLVRNNQLLTPSSSVPFNAIEDLMGFEEHYNKIVEFLVSTPSWAMTNFMGQCFEDPEVFESANKNDPQLEIFQKLILEKNNIRILDFGSGKGRLLDRIRENEESWKRIETYDCFDVDESFNELVSLKGASSIFNDLKNIPDNSYDLIIMVNVLHEIHVKHWKESLLKVKQSLSPNGYLAIIEDTELPVGELPNDLGFLLLDKDEMKILLGKEINFLSPAIERYKNRIICGIIDKENLNTVTKNHLIKCLEKLKDNSLKNIKEYRQLENKELGIGRLYALKSNLYVNSELAIEYLNNEISKPKSNP</sequence>
<keyword evidence="3" id="KW-1185">Reference proteome</keyword>
<dbReference type="InterPro" id="IPR029063">
    <property type="entry name" value="SAM-dependent_MTases_sf"/>
</dbReference>
<dbReference type="Pfam" id="PF13304">
    <property type="entry name" value="AAA_21"/>
    <property type="match status" value="1"/>
</dbReference>
<organism evidence="2 3">
    <name type="scientific">Flavobacterium phragmitis</name>
    <dbReference type="NCBI Taxonomy" id="739143"/>
    <lineage>
        <taxon>Bacteria</taxon>
        <taxon>Pseudomonadati</taxon>
        <taxon>Bacteroidota</taxon>
        <taxon>Flavobacteriia</taxon>
        <taxon>Flavobacteriales</taxon>
        <taxon>Flavobacteriaceae</taxon>
        <taxon>Flavobacterium</taxon>
    </lineage>
</organism>
<dbReference type="GO" id="GO:0016887">
    <property type="term" value="F:ATP hydrolysis activity"/>
    <property type="evidence" value="ECO:0007669"/>
    <property type="project" value="InterPro"/>
</dbReference>
<keyword evidence="2" id="KW-0489">Methyltransferase</keyword>
<evidence type="ECO:0000313" key="2">
    <source>
        <dbReference type="EMBL" id="SFD30653.1"/>
    </source>
</evidence>
<gene>
    <name evidence="2" type="ORF">SAMN05216297_106324</name>
</gene>
<dbReference type="Gene3D" id="3.40.50.150">
    <property type="entry name" value="Vaccinia Virus protein VP39"/>
    <property type="match status" value="1"/>
</dbReference>
<dbReference type="Pfam" id="PF13489">
    <property type="entry name" value="Methyltransf_23"/>
    <property type="match status" value="1"/>
</dbReference>
<proteinExistence type="predicted"/>
<dbReference type="GO" id="GO:0032259">
    <property type="term" value="P:methylation"/>
    <property type="evidence" value="ECO:0007669"/>
    <property type="project" value="UniProtKB-KW"/>
</dbReference>
<dbReference type="InterPro" id="IPR003959">
    <property type="entry name" value="ATPase_AAA_core"/>
</dbReference>
<dbReference type="Proteomes" id="UP000199672">
    <property type="component" value="Unassembled WGS sequence"/>
</dbReference>
<dbReference type="Gene3D" id="3.40.50.300">
    <property type="entry name" value="P-loop containing nucleotide triphosphate hydrolases"/>
    <property type="match status" value="1"/>
</dbReference>
<dbReference type="RefSeq" id="WP_091494181.1">
    <property type="nucleotide sequence ID" value="NZ_FOMH01000006.1"/>
</dbReference>
<dbReference type="EMBL" id="FOMH01000006">
    <property type="protein sequence ID" value="SFD30653.1"/>
    <property type="molecule type" value="Genomic_DNA"/>
</dbReference>
<dbReference type="GO" id="GO:0005524">
    <property type="term" value="F:ATP binding"/>
    <property type="evidence" value="ECO:0007669"/>
    <property type="project" value="InterPro"/>
</dbReference>
<keyword evidence="2" id="KW-0808">Transferase</keyword>
<evidence type="ECO:0000259" key="1">
    <source>
        <dbReference type="Pfam" id="PF13304"/>
    </source>
</evidence>
<dbReference type="InterPro" id="IPR027417">
    <property type="entry name" value="P-loop_NTPase"/>
</dbReference>
<evidence type="ECO:0000313" key="3">
    <source>
        <dbReference type="Proteomes" id="UP000199672"/>
    </source>
</evidence>
<dbReference type="CDD" id="cd00267">
    <property type="entry name" value="ABC_ATPase"/>
    <property type="match status" value="1"/>
</dbReference>
<name>A0A1I1RGD7_9FLAO</name>
<protein>
    <submittedName>
        <fullName evidence="2">Methyltransferase domain-containing protein</fullName>
    </submittedName>
</protein>
<dbReference type="PANTHER" id="PTHR43581:SF4">
    <property type="entry name" value="ATP_GTP PHOSPHATASE"/>
    <property type="match status" value="1"/>
</dbReference>
<feature type="domain" description="ATPase AAA-type core" evidence="1">
    <location>
        <begin position="31"/>
        <end position="350"/>
    </location>
</feature>
<dbReference type="InterPro" id="IPR051396">
    <property type="entry name" value="Bact_Antivir_Def_Nuclease"/>
</dbReference>
<dbReference type="OrthoDB" id="9792800at2"/>
<dbReference type="AlphaFoldDB" id="A0A1I1RGD7"/>
<dbReference type="SUPFAM" id="SSF53335">
    <property type="entry name" value="S-adenosyl-L-methionine-dependent methyltransferases"/>
    <property type="match status" value="1"/>
</dbReference>
<dbReference type="SUPFAM" id="SSF52540">
    <property type="entry name" value="P-loop containing nucleoside triphosphate hydrolases"/>
    <property type="match status" value="1"/>
</dbReference>